<comment type="caution">
    <text evidence="3">The sequence shown here is derived from an EMBL/GenBank/DDBJ whole genome shotgun (WGS) entry which is preliminary data.</text>
</comment>
<evidence type="ECO:0000259" key="2">
    <source>
        <dbReference type="Pfam" id="PF01206"/>
    </source>
</evidence>
<dbReference type="GO" id="GO:0016740">
    <property type="term" value="F:transferase activity"/>
    <property type="evidence" value="ECO:0007669"/>
    <property type="project" value="UniProtKB-KW"/>
</dbReference>
<organism evidence="3 4">
    <name type="scientific">Succinivibrio faecicola</name>
    <dbReference type="NCBI Taxonomy" id="2820300"/>
    <lineage>
        <taxon>Bacteria</taxon>
        <taxon>Pseudomonadati</taxon>
        <taxon>Pseudomonadota</taxon>
        <taxon>Gammaproteobacteria</taxon>
        <taxon>Aeromonadales</taxon>
        <taxon>Succinivibrionaceae</taxon>
        <taxon>Succinivibrio</taxon>
    </lineage>
</organism>
<evidence type="ECO:0000256" key="1">
    <source>
        <dbReference type="ARBA" id="ARBA00008984"/>
    </source>
</evidence>
<dbReference type="EC" id="2.8.1.-" evidence="3"/>
<dbReference type="Pfam" id="PF01206">
    <property type="entry name" value="TusA"/>
    <property type="match status" value="1"/>
</dbReference>
<dbReference type="SUPFAM" id="SSF64307">
    <property type="entry name" value="SirA-like"/>
    <property type="match status" value="1"/>
</dbReference>
<comment type="similarity">
    <text evidence="1">Belongs to the sulfur carrier protein TusA family.</text>
</comment>
<protein>
    <submittedName>
        <fullName evidence="3">Sulfurtransferase TusA</fullName>
        <ecNumber evidence="3">2.8.1.-</ecNumber>
    </submittedName>
</protein>
<dbReference type="PANTHER" id="PTHR33279">
    <property type="entry name" value="SULFUR CARRIER PROTEIN YEDF-RELATED"/>
    <property type="match status" value="1"/>
</dbReference>
<sequence length="82" mass="9235">MDIITLDCRGMCCPEPLTLLRNAIRKAPVGQIVELISDDPVSLRDIPAFCKFMKHELVSLPTEEKPNTFTVKKLVDPKVKKV</sequence>
<proteinExistence type="inferred from homology"/>
<dbReference type="EMBL" id="JAGFNY010000031">
    <property type="protein sequence ID" value="MBW7570826.1"/>
    <property type="molecule type" value="Genomic_DNA"/>
</dbReference>
<dbReference type="InterPro" id="IPR001455">
    <property type="entry name" value="TusA-like"/>
</dbReference>
<reference evidence="3 4" key="1">
    <citation type="submission" date="2021-03" db="EMBL/GenBank/DDBJ databases">
        <title>Succinivibrio sp. nov. isolated from feces of cow.</title>
        <authorList>
            <person name="Choi J.-Y."/>
        </authorList>
    </citation>
    <scope>NUCLEOTIDE SEQUENCE [LARGE SCALE GENOMIC DNA]</scope>
    <source>
        <strain evidence="3 4">AGMB01872</strain>
    </source>
</reference>
<keyword evidence="3" id="KW-0808">Transferase</keyword>
<gene>
    <name evidence="3" type="primary">tusA</name>
    <name evidence="3" type="ORF">J5V48_07965</name>
</gene>
<dbReference type="RefSeq" id="WP_219938051.1">
    <property type="nucleotide sequence ID" value="NZ_JAGFNY010000031.1"/>
</dbReference>
<dbReference type="InterPro" id="IPR036868">
    <property type="entry name" value="TusA-like_sf"/>
</dbReference>
<accession>A0ABS7DJV7</accession>
<evidence type="ECO:0000313" key="3">
    <source>
        <dbReference type="EMBL" id="MBW7570826.1"/>
    </source>
</evidence>
<dbReference type="Gene3D" id="3.30.110.40">
    <property type="entry name" value="TusA-like domain"/>
    <property type="match status" value="1"/>
</dbReference>
<evidence type="ECO:0000313" key="4">
    <source>
        <dbReference type="Proteomes" id="UP000731465"/>
    </source>
</evidence>
<keyword evidence="4" id="KW-1185">Reference proteome</keyword>
<dbReference type="PANTHER" id="PTHR33279:SF2">
    <property type="entry name" value="SULFUR CARRIER PROTEIN TUSA"/>
    <property type="match status" value="1"/>
</dbReference>
<dbReference type="NCBIfam" id="NF001423">
    <property type="entry name" value="PRK00299.1"/>
    <property type="match status" value="1"/>
</dbReference>
<feature type="domain" description="UPF0033" evidence="2">
    <location>
        <begin position="4"/>
        <end position="73"/>
    </location>
</feature>
<name>A0ABS7DJV7_9GAMM</name>
<dbReference type="Proteomes" id="UP000731465">
    <property type="component" value="Unassembled WGS sequence"/>
</dbReference>